<sequence length="2138" mass="216458">MANHKKNSSLTSNQAGNTGAPLYAPTVTTDLSDYAPGSTATITAGGFAPGSTVKLEVEHATGAGADNVWGTPDDVLDTDTGEGHEPWYVTDGGAGDLDGQVNGSVTTSWYVNPDDSAGATFLLTAASAGDDRVFGTSDDAVATTSFTDSALSVVATGANVTLDETAGLQNAAATPSPAEDANDNDILVASLPSIFSTRLTALGAGTATGAALSGYTGAVGNTGSNAFTVTADPGATITNISFVDSAGAPLNGLDSGLDTLNGTSILLYTDANNDNIVLGRAGGSTGAIVFAAYIEETGSPVSGGKIWTVEYQPIKHTDTANPDDSLSLLNKVFIGASQDLEFSLANAPSGQNLFLMFTKANPTVVDDGGVLRITDPTIIATGKDPANQSTGVNISTGDTINTSQAGGPTTFGTNSQMITEQEGIRYSFVTGARQDLTIPNLDQTEADVEANINFTGVFNAKSASFDVVQLQSGKSAVVKISAFSTAVESGTNFIDGYANDTPVAITNVRVFNSAGVVIENSNGSVNDGAIGITFSGGVATITGVLAGYQIEYTTTTDHNRVLVENGAALDAKGNNHADFDIGGFTLVQASVSKTEIGSQMIFEDDGPSISTTGTEPTLTVDETVLATNATQNFAANFSSAFGADGAGTLTYALGVVVGASGLTDTATGEVVNLSLNGTVVEGRTATSNDLVFTVSVAANGDVTLDQIRAVVHPDTTNSDDSKTLSADNLVTLTATKTDGDGDSAQATLNIGQNLVFKDDGPSISTTGTEPTLTVDETVLATNATQNYAANFSSAFGADGAGTLTYALAVVAGASGLTDTATGQAVNLSLNGTVVEGRTATSNELVFTVSVAANGDVTLDQIRAVVHPDTTNPDDSKTLTADNLVTLTATKTDGDGDSAQATLNIGQNLVFKDDGPSINTTGTEPTLTVDETVLATNATQNFAANFSSAFGADGAGTLTYALGVVVGASGLVDTATGQAVNLSLNGGVVQGRTATSNDLVFTVSVAANGDVTLDQIRAVVHPDTTNPDDSKTLTADNLVTLTATKTDGDGDSAQATLNIGQNLVFKDDGPSISTTGTEPTLTVDETVLATNATQSFSANFSSAFGADGAGTLTYALGVVAGASGLTDTATGQAVNLSLNGGVVQGRTATSNDLVFTVSVAANGDVTLDQIRAVVHPDTTNPDDSKTLTADNLVTLTATKTDGDGDSAQATLNIGQNLVFKDDGPSISTTGAEPTLTVDETVLATNATQSFAANFSSAFGADGAGTLTYVLGVVAGASGLTDTATGQAVNLSLNGTVVEGRTATSNELVFTVSVAANGDVTLDQIRAVVHPDTTNSDDSKTLTSDNLVTLTATKTDGDGDSAQATLNIGQNLVFKDDGPSISTTGTEPTLTVDETVLATNATQNYAANFSSAFGADGAGTLTYALAVVAGASGLVDTATGQVVNLSLNGTVVEGRTATSNDLVFTVSVAANGDVTLDQLRAVVHPDTTNPDDSKTLTADNLVTLTATKTDGDGDSAQATLNIGQNLVFKDDGPSISTTGTEPTLTVDETVLATNATQNFAANFSSAFGADGAGTLTYALGVVVGASGLVDTATGQAVNLSLNGGVVQGRTATSNDLVFTVSVAANGDVTLDQIRAVVHPDPTNPDDSKTLSADNLVTLIGTKTDGDGDSAQATLNIGQNLIFKDDGPSLAFGNLIGTGSVLAQYGFWNNSAGADGLGTTGLNISLVNGEFTIVRPDNTTSTGTGTLTEQTPSPDANGAYQFAGTLTGDFDNNANTADTSVDYTLTAYANGSYALDLEQGFGSTIVQSSEDGSLGAGGPDPVRTLLIPPQNPPTIPSPSEEIVFFGVNATTTAGEIFSAITVGAPDLTETQIEAGGFAFIGTANMNVSTSGIGIANNNLDGNGTAGINAGDESFVINPETLLTSLKVFIDNSVQGYDPATEELYYTIFYDDGTTSGSPTKVLAADLTSEDGGQMSFLIERVDSKLIDAVQLTMGLGVIKIPVIEFIQESENLASDLQLQFSATLTDKDGDSATSTFDANLFANDPANALFDFTLVGTGGERDAFNIDLSVDENLYQVTGFDADPSLRDTLVLNGDQNAVVQSIDISGADSIVTIAEDGGQTTTITLVGVDVLASDIVFGGA</sequence>
<feature type="domain" description="DUF5801" evidence="2">
    <location>
        <begin position="1541"/>
        <end position="1675"/>
    </location>
</feature>
<feature type="region of interest" description="Disordered" evidence="1">
    <location>
        <begin position="1734"/>
        <end position="1753"/>
    </location>
</feature>
<feature type="compositionally biased region" description="Low complexity" evidence="1">
    <location>
        <begin position="1736"/>
        <end position="1748"/>
    </location>
</feature>
<feature type="domain" description="DUF5801" evidence="2">
    <location>
        <begin position="1387"/>
        <end position="1521"/>
    </location>
</feature>
<dbReference type="Proteomes" id="UP000183114">
    <property type="component" value="Unassembled WGS sequence"/>
</dbReference>
<accession>A0A1H5CKZ0</accession>
<evidence type="ECO:0000313" key="4">
    <source>
        <dbReference type="Proteomes" id="UP000183114"/>
    </source>
</evidence>
<feature type="domain" description="DUF5801" evidence="2">
    <location>
        <begin position="1233"/>
        <end position="1367"/>
    </location>
</feature>
<dbReference type="InterPro" id="IPR043824">
    <property type="entry name" value="DUF5801"/>
</dbReference>
<dbReference type="Pfam" id="PF19116">
    <property type="entry name" value="DUF5801"/>
    <property type="match status" value="8"/>
</dbReference>
<feature type="domain" description="DUF5801" evidence="2">
    <location>
        <begin position="617"/>
        <end position="751"/>
    </location>
</feature>
<feature type="domain" description="DUF5801" evidence="2">
    <location>
        <begin position="1079"/>
        <end position="1213"/>
    </location>
</feature>
<feature type="domain" description="DUF5801" evidence="2">
    <location>
        <begin position="771"/>
        <end position="905"/>
    </location>
</feature>
<reference evidence="3 4" key="1">
    <citation type="submission" date="2016-10" db="EMBL/GenBank/DDBJ databases">
        <authorList>
            <person name="de Groot N.N."/>
        </authorList>
    </citation>
    <scope>NUCLEOTIDE SEQUENCE [LARGE SCALE GENOMIC DNA]</scope>
    <source>
        <strain evidence="3 4">BS3655</strain>
    </source>
</reference>
<evidence type="ECO:0000256" key="1">
    <source>
        <dbReference type="SAM" id="MobiDB-lite"/>
    </source>
</evidence>
<feature type="domain" description="DUF5801" evidence="2">
    <location>
        <begin position="925"/>
        <end position="1059"/>
    </location>
</feature>
<evidence type="ECO:0000313" key="3">
    <source>
        <dbReference type="EMBL" id="SED67336.1"/>
    </source>
</evidence>
<feature type="domain" description="DUF5801" evidence="2">
    <location>
        <begin position="249"/>
        <end position="330"/>
    </location>
</feature>
<gene>
    <name evidence="3" type="ORF">SAMN04490185_3933</name>
</gene>
<dbReference type="EMBL" id="FNTF01000002">
    <property type="protein sequence ID" value="SED67336.1"/>
    <property type="molecule type" value="Genomic_DNA"/>
</dbReference>
<feature type="compositionally biased region" description="Polar residues" evidence="1">
    <location>
        <begin position="8"/>
        <end position="17"/>
    </location>
</feature>
<name>A0A1H5CKZ0_9PSED</name>
<organism evidence="3 4">
    <name type="scientific">Pseudomonas frederiksbergensis</name>
    <dbReference type="NCBI Taxonomy" id="104087"/>
    <lineage>
        <taxon>Bacteria</taxon>
        <taxon>Pseudomonadati</taxon>
        <taxon>Pseudomonadota</taxon>
        <taxon>Gammaproteobacteria</taxon>
        <taxon>Pseudomonadales</taxon>
        <taxon>Pseudomonadaceae</taxon>
        <taxon>Pseudomonas</taxon>
    </lineage>
</organism>
<dbReference type="RefSeq" id="WP_235865009.1">
    <property type="nucleotide sequence ID" value="NZ_FNTF01000002.1"/>
</dbReference>
<proteinExistence type="predicted"/>
<feature type="region of interest" description="Disordered" evidence="1">
    <location>
        <begin position="1"/>
        <end position="21"/>
    </location>
</feature>
<evidence type="ECO:0000259" key="2">
    <source>
        <dbReference type="Pfam" id="PF19116"/>
    </source>
</evidence>
<protein>
    <recommendedName>
        <fullName evidence="2">DUF5801 domain-containing protein</fullName>
    </recommendedName>
</protein>